<comment type="caution">
    <text evidence="3">The sequence shown here is derived from an EMBL/GenBank/DDBJ whole genome shotgun (WGS) entry which is preliminary data.</text>
</comment>
<reference evidence="3 4" key="1">
    <citation type="submission" date="2020-02" db="EMBL/GenBank/DDBJ databases">
        <title>Balneolaceae bacterium YR4-1, complete genome.</title>
        <authorList>
            <person name="Li Y."/>
            <person name="Wu S."/>
        </authorList>
    </citation>
    <scope>NUCLEOTIDE SEQUENCE [LARGE SCALE GENOMIC DNA]</scope>
    <source>
        <strain evidence="3 4">YR4-1</strain>
    </source>
</reference>
<keyword evidence="3" id="KW-0378">Hydrolase</keyword>
<organism evidence="3 4">
    <name type="scientific">Halalkalibaculum roseum</name>
    <dbReference type="NCBI Taxonomy" id="2709311"/>
    <lineage>
        <taxon>Bacteria</taxon>
        <taxon>Pseudomonadati</taxon>
        <taxon>Balneolota</taxon>
        <taxon>Balneolia</taxon>
        <taxon>Balneolales</taxon>
        <taxon>Balneolaceae</taxon>
        <taxon>Halalkalibaculum</taxon>
    </lineage>
</organism>
<comment type="similarity">
    <text evidence="1">Belongs to the glycosyl hydrolase 16 family.</text>
</comment>
<proteinExistence type="inferred from homology"/>
<protein>
    <submittedName>
        <fullName evidence="3">Glycoside hydrolase family 16 protein</fullName>
    </submittedName>
</protein>
<dbReference type="SUPFAM" id="SSF49899">
    <property type="entry name" value="Concanavalin A-like lectins/glucanases"/>
    <property type="match status" value="1"/>
</dbReference>
<dbReference type="RefSeq" id="WP_165138524.1">
    <property type="nucleotide sequence ID" value="NZ_JAALLT010000001.1"/>
</dbReference>
<dbReference type="PANTHER" id="PTHR10963">
    <property type="entry name" value="GLYCOSYL HYDROLASE-RELATED"/>
    <property type="match status" value="1"/>
</dbReference>
<evidence type="ECO:0000313" key="3">
    <source>
        <dbReference type="EMBL" id="NGP75320.1"/>
    </source>
</evidence>
<dbReference type="PANTHER" id="PTHR10963:SF55">
    <property type="entry name" value="GLYCOSIDE HYDROLASE FAMILY 16 PROTEIN"/>
    <property type="match status" value="1"/>
</dbReference>
<dbReference type="PROSITE" id="PS51257">
    <property type="entry name" value="PROKAR_LIPOPROTEIN"/>
    <property type="match status" value="1"/>
</dbReference>
<dbReference type="Pfam" id="PF00722">
    <property type="entry name" value="Glyco_hydro_16"/>
    <property type="match status" value="1"/>
</dbReference>
<dbReference type="CDD" id="cd08023">
    <property type="entry name" value="GH16_laminarinase_like"/>
    <property type="match status" value="1"/>
</dbReference>
<dbReference type="GO" id="GO:0005975">
    <property type="term" value="P:carbohydrate metabolic process"/>
    <property type="evidence" value="ECO:0007669"/>
    <property type="project" value="InterPro"/>
</dbReference>
<dbReference type="EMBL" id="JAALLT010000001">
    <property type="protein sequence ID" value="NGP75320.1"/>
    <property type="molecule type" value="Genomic_DNA"/>
</dbReference>
<gene>
    <name evidence="3" type="ORF">G3570_01655</name>
</gene>
<dbReference type="GO" id="GO:0004553">
    <property type="term" value="F:hydrolase activity, hydrolyzing O-glycosyl compounds"/>
    <property type="evidence" value="ECO:0007669"/>
    <property type="project" value="InterPro"/>
</dbReference>
<keyword evidence="4" id="KW-1185">Reference proteome</keyword>
<evidence type="ECO:0000259" key="2">
    <source>
        <dbReference type="PROSITE" id="PS51762"/>
    </source>
</evidence>
<dbReference type="Gene3D" id="2.60.120.200">
    <property type="match status" value="1"/>
</dbReference>
<dbReference type="InterPro" id="IPR050546">
    <property type="entry name" value="Glycosyl_Hydrlase_16"/>
</dbReference>
<sequence>MKYFLYTLLIAVFASCGSDNPGNGFDYDENPPVDDTVQSGDLIWSDEFNTDGQPSSSNWTYDIGHGEGGWGNNEVQYYTDESKNVRVENGNLIIDALKENGEWTSARIKTQGKQNFRYVTVKVRAKLPQGSGTWPAIWMLGSDITDAGWPACGEVDIMEHVGKDPGMVHGSLHSPSSYGNTQNSGSTEVTDFSEAFHVYEVEWTTNRITFKIDGTAFYSYEPSVKNDQTWPYNDDFFIIMNIAMGGNWGSDAQYESGGMKNGIDPNLNQARMEIDYIRVYKS</sequence>
<dbReference type="AlphaFoldDB" id="A0A6M1SR80"/>
<accession>A0A6M1SR80</accession>
<name>A0A6M1SR80_9BACT</name>
<feature type="domain" description="GH16" evidence="2">
    <location>
        <begin position="25"/>
        <end position="282"/>
    </location>
</feature>
<dbReference type="Proteomes" id="UP000473278">
    <property type="component" value="Unassembled WGS sequence"/>
</dbReference>
<evidence type="ECO:0000313" key="4">
    <source>
        <dbReference type="Proteomes" id="UP000473278"/>
    </source>
</evidence>
<dbReference type="InterPro" id="IPR000757">
    <property type="entry name" value="Beta-glucanase-like"/>
</dbReference>
<evidence type="ECO:0000256" key="1">
    <source>
        <dbReference type="ARBA" id="ARBA00006865"/>
    </source>
</evidence>
<dbReference type="PROSITE" id="PS51762">
    <property type="entry name" value="GH16_2"/>
    <property type="match status" value="1"/>
</dbReference>
<dbReference type="InterPro" id="IPR013320">
    <property type="entry name" value="ConA-like_dom_sf"/>
</dbReference>